<reference evidence="2 3" key="1">
    <citation type="journal article" date="2018" name="Nat. Genet.">
        <title>The Rosa genome provides new insights in the design of modern roses.</title>
        <authorList>
            <person name="Bendahmane M."/>
        </authorList>
    </citation>
    <scope>NUCLEOTIDE SEQUENCE [LARGE SCALE GENOMIC DNA]</scope>
    <source>
        <strain evidence="3">cv. Old Blush</strain>
    </source>
</reference>
<organism evidence="2 3">
    <name type="scientific">Rosa chinensis</name>
    <name type="common">China rose</name>
    <dbReference type="NCBI Taxonomy" id="74649"/>
    <lineage>
        <taxon>Eukaryota</taxon>
        <taxon>Viridiplantae</taxon>
        <taxon>Streptophyta</taxon>
        <taxon>Embryophyta</taxon>
        <taxon>Tracheophyta</taxon>
        <taxon>Spermatophyta</taxon>
        <taxon>Magnoliopsida</taxon>
        <taxon>eudicotyledons</taxon>
        <taxon>Gunneridae</taxon>
        <taxon>Pentapetalae</taxon>
        <taxon>rosids</taxon>
        <taxon>fabids</taxon>
        <taxon>Rosales</taxon>
        <taxon>Rosaceae</taxon>
        <taxon>Rosoideae</taxon>
        <taxon>Rosoideae incertae sedis</taxon>
        <taxon>Rosa</taxon>
    </lineage>
</organism>
<keyword evidence="1" id="KW-0472">Membrane</keyword>
<keyword evidence="3" id="KW-1185">Reference proteome</keyword>
<accession>A0A2P6P3H7</accession>
<protein>
    <submittedName>
        <fullName evidence="2">Uncharacterized protein</fullName>
    </submittedName>
</protein>
<evidence type="ECO:0000313" key="3">
    <source>
        <dbReference type="Proteomes" id="UP000238479"/>
    </source>
</evidence>
<dbReference type="EMBL" id="PDCK01000045">
    <property type="protein sequence ID" value="PRQ16465.1"/>
    <property type="molecule type" value="Genomic_DNA"/>
</dbReference>
<dbReference type="AlphaFoldDB" id="A0A2P6P3H7"/>
<gene>
    <name evidence="2" type="ORF">RchiOBHm_Chr7g0184531</name>
</gene>
<comment type="caution">
    <text evidence="2">The sequence shown here is derived from an EMBL/GenBank/DDBJ whole genome shotgun (WGS) entry which is preliminary data.</text>
</comment>
<feature type="transmembrane region" description="Helical" evidence="1">
    <location>
        <begin position="222"/>
        <end position="237"/>
    </location>
</feature>
<proteinExistence type="predicted"/>
<dbReference type="Proteomes" id="UP000238479">
    <property type="component" value="Chromosome 7"/>
</dbReference>
<dbReference type="Gramene" id="PRQ16465">
    <property type="protein sequence ID" value="PRQ16465"/>
    <property type="gene ID" value="RchiOBHm_Chr7g0184531"/>
</dbReference>
<evidence type="ECO:0000313" key="2">
    <source>
        <dbReference type="EMBL" id="PRQ16465.1"/>
    </source>
</evidence>
<keyword evidence="1" id="KW-0812">Transmembrane</keyword>
<feature type="transmembrane region" description="Helical" evidence="1">
    <location>
        <begin position="193"/>
        <end position="216"/>
    </location>
</feature>
<evidence type="ECO:0000256" key="1">
    <source>
        <dbReference type="SAM" id="Phobius"/>
    </source>
</evidence>
<name>A0A2P6P3H7_ROSCH</name>
<sequence length="249" mass="25647">MGGHPLPSGCIDDGGVGAILHLLVSTLAREISRRRSTLVDGGLVPWNQKGEGAFPSTPLLGGSCYGSADGDGGHACVFGSRLEVWSCVVEGGSPTGGGDASKSGFLLHDVAVVGDPVPEEDDGATCLDDWASASGFGFSIGGQGLVPSEGYDGFDLIRLCTSPYKDDGGYGVLTSGSLVGYSGGGGLETTSKVLGGFGLLLGFLIIGLVGLVWAGLTWAHEMFRFIVFILALGYYHFSRNDDGLIIFFI</sequence>
<keyword evidence="1" id="KW-1133">Transmembrane helix</keyword>